<evidence type="ECO:0000313" key="3">
    <source>
        <dbReference type="Proteomes" id="UP001445076"/>
    </source>
</evidence>
<dbReference type="EMBL" id="JARKIK010000027">
    <property type="protein sequence ID" value="KAK8742724.1"/>
    <property type="molecule type" value="Genomic_DNA"/>
</dbReference>
<reference evidence="2 3" key="1">
    <citation type="journal article" date="2024" name="BMC Genomics">
        <title>Genome assembly of redclaw crayfish (Cherax quadricarinatus) provides insights into its immune adaptation and hypoxia tolerance.</title>
        <authorList>
            <person name="Liu Z."/>
            <person name="Zheng J."/>
            <person name="Li H."/>
            <person name="Fang K."/>
            <person name="Wang S."/>
            <person name="He J."/>
            <person name="Zhou D."/>
            <person name="Weng S."/>
            <person name="Chi M."/>
            <person name="Gu Z."/>
            <person name="He J."/>
            <person name="Li F."/>
            <person name="Wang M."/>
        </authorList>
    </citation>
    <scope>NUCLEOTIDE SEQUENCE [LARGE SCALE GENOMIC DNA]</scope>
    <source>
        <strain evidence="2">ZL_2023a</strain>
    </source>
</reference>
<sequence length="373" mass="38390">MIVKMNRRGANRAKRTTESKTSGTSSRGSRATTRREGDPAAHQPPLAHTASGNNISHGKKGEENYGSLRTRKDAVSGGKGDDPGSSAEGVPTAVTGDETAVVSSQSNNSSSMPAATVSRPKVGVANSSRGSAPAAGTGGLTSSLTAVREEKQPVHDVCKLPKKRKFDPSELEDMNEGPRPLLVLREQPAAMVTATTTISSCLVVPASTPLRSSSVSTSVTSPMMSGATPAAPDAVVKPIVSATIVNLSESKPQDLRVNTVVGCRGSENGSDNQCSSGKEGGSSGQDKSISSEPPVHSQPVNMKTTSHTVVSHAITAHSVVASQVLTVQRNSLSQSNSQVKLTTATQAASIPHTATVATHIGLIPQHQTTLVTI</sequence>
<dbReference type="EMBL" id="JARKIK010000027">
    <property type="protein sequence ID" value="KAK8742726.1"/>
    <property type="molecule type" value="Genomic_DNA"/>
</dbReference>
<keyword evidence="3" id="KW-1185">Reference proteome</keyword>
<gene>
    <name evidence="2" type="ORF">OTU49_001643</name>
</gene>
<feature type="compositionally biased region" description="Low complexity" evidence="1">
    <location>
        <begin position="19"/>
        <end position="31"/>
    </location>
</feature>
<feature type="compositionally biased region" description="Polar residues" evidence="1">
    <location>
        <begin position="267"/>
        <end position="276"/>
    </location>
</feature>
<dbReference type="Proteomes" id="UP001445076">
    <property type="component" value="Unassembled WGS sequence"/>
</dbReference>
<evidence type="ECO:0000313" key="2">
    <source>
        <dbReference type="EMBL" id="KAK8742724.1"/>
    </source>
</evidence>
<organism evidence="2 3">
    <name type="scientific">Cherax quadricarinatus</name>
    <name type="common">Australian red claw crayfish</name>
    <dbReference type="NCBI Taxonomy" id="27406"/>
    <lineage>
        <taxon>Eukaryota</taxon>
        <taxon>Metazoa</taxon>
        <taxon>Ecdysozoa</taxon>
        <taxon>Arthropoda</taxon>
        <taxon>Crustacea</taxon>
        <taxon>Multicrustacea</taxon>
        <taxon>Malacostraca</taxon>
        <taxon>Eumalacostraca</taxon>
        <taxon>Eucarida</taxon>
        <taxon>Decapoda</taxon>
        <taxon>Pleocyemata</taxon>
        <taxon>Astacidea</taxon>
        <taxon>Parastacoidea</taxon>
        <taxon>Parastacidae</taxon>
        <taxon>Cherax</taxon>
    </lineage>
</organism>
<feature type="non-terminal residue" evidence="2">
    <location>
        <position position="373"/>
    </location>
</feature>
<feature type="region of interest" description="Disordered" evidence="1">
    <location>
        <begin position="1"/>
        <end position="155"/>
    </location>
</feature>
<dbReference type="EMBL" id="JARKIK010000027">
    <property type="protein sequence ID" value="KAK8742725.1"/>
    <property type="molecule type" value="Genomic_DNA"/>
</dbReference>
<accession>A0AAW0XXN7</accession>
<protein>
    <submittedName>
        <fullName evidence="2">Uncharacterized protein</fullName>
    </submittedName>
</protein>
<name>A0AAW0XXN7_CHEQU</name>
<dbReference type="AlphaFoldDB" id="A0AAW0XXN7"/>
<feature type="compositionally biased region" description="Basic residues" evidence="1">
    <location>
        <begin position="1"/>
        <end position="14"/>
    </location>
</feature>
<reference evidence="2" key="2">
    <citation type="submission" date="2024-01" db="EMBL/GenBank/DDBJ databases">
        <authorList>
            <person name="He J."/>
            <person name="Wang M."/>
            <person name="Zheng J."/>
            <person name="Liu Z."/>
        </authorList>
    </citation>
    <scope>NUCLEOTIDE SEQUENCE</scope>
    <source>
        <strain evidence="2">ZL_2023a</strain>
        <tissue evidence="2">Muscle</tissue>
    </source>
</reference>
<evidence type="ECO:0000256" key="1">
    <source>
        <dbReference type="SAM" id="MobiDB-lite"/>
    </source>
</evidence>
<feature type="region of interest" description="Disordered" evidence="1">
    <location>
        <begin position="262"/>
        <end position="305"/>
    </location>
</feature>
<comment type="caution">
    <text evidence="2">The sequence shown here is derived from an EMBL/GenBank/DDBJ whole genome shotgun (WGS) entry which is preliminary data.</text>
</comment>
<feature type="compositionally biased region" description="Basic and acidic residues" evidence="1">
    <location>
        <begin position="70"/>
        <end position="82"/>
    </location>
</feature>
<proteinExistence type="predicted"/>